<organism evidence="12">
    <name type="scientific">Chromera velia CCMP2878</name>
    <dbReference type="NCBI Taxonomy" id="1169474"/>
    <lineage>
        <taxon>Eukaryota</taxon>
        <taxon>Sar</taxon>
        <taxon>Alveolata</taxon>
        <taxon>Colpodellida</taxon>
        <taxon>Chromeraceae</taxon>
        <taxon>Chromera</taxon>
    </lineage>
</organism>
<sequence>MNSIPLLSLVFLSLVLLSSPSRASDIVNLSADNFDSVVDGSKFVFVKFFAPWCGHCKAMAPAWDQLATALKEETDVVIADVDATIERDLGTRFEVRGYPTLKFFRKGSKDAEAYQFGRNVEALLEFVNKEAGTFRMPDGSLSPDAGPPEWMLEAFAAARTCTGGSVECKDALAKARGTEGPSAEDDPAGAVLADFFVKFVGKFIDEGKSPAPLKKESERLSRILSGGSVDPAKKGVMSKKNLILVKLLETLEGGGRPAEEEDDDEKDEL</sequence>
<dbReference type="Gene3D" id="3.40.30.10">
    <property type="entry name" value="Glutaredoxin"/>
    <property type="match status" value="1"/>
</dbReference>
<keyword evidence="7" id="KW-0413">Isomerase</keyword>
<dbReference type="GO" id="GO:0005783">
    <property type="term" value="C:endoplasmic reticulum"/>
    <property type="evidence" value="ECO:0007669"/>
    <property type="project" value="TreeGrafter"/>
</dbReference>
<dbReference type="CDD" id="cd02961">
    <property type="entry name" value="PDI_a_family"/>
    <property type="match status" value="1"/>
</dbReference>
<reference evidence="12" key="1">
    <citation type="submission" date="2014-11" db="EMBL/GenBank/DDBJ databases">
        <authorList>
            <person name="Otto D Thomas"/>
            <person name="Naeem Raeece"/>
        </authorList>
    </citation>
    <scope>NUCLEOTIDE SEQUENCE</scope>
</reference>
<dbReference type="EMBL" id="CDMZ01003709">
    <property type="protein sequence ID" value="CEM47324.1"/>
    <property type="molecule type" value="Genomic_DNA"/>
</dbReference>
<dbReference type="PROSITE" id="PS00194">
    <property type="entry name" value="THIOREDOXIN_1"/>
    <property type="match status" value="1"/>
</dbReference>
<dbReference type="VEuPathDB" id="CryptoDB:Cvel_8285"/>
<evidence type="ECO:0000256" key="9">
    <source>
        <dbReference type="RuleBase" id="RU004208"/>
    </source>
</evidence>
<keyword evidence="6" id="KW-1015">Disulfide bond</keyword>
<evidence type="ECO:0000256" key="8">
    <source>
        <dbReference type="ARBA" id="ARBA00023284"/>
    </source>
</evidence>
<dbReference type="AlphaFoldDB" id="A0A0G4HSF3"/>
<dbReference type="PRINTS" id="PR00421">
    <property type="entry name" value="THIOREDOXIN"/>
</dbReference>
<dbReference type="PANTHER" id="PTHR45672">
    <property type="entry name" value="PROTEIN DISULFIDE-ISOMERASE C17H9.14C-RELATED"/>
    <property type="match status" value="1"/>
</dbReference>
<evidence type="ECO:0000256" key="4">
    <source>
        <dbReference type="ARBA" id="ARBA00022729"/>
    </source>
</evidence>
<evidence type="ECO:0000256" key="5">
    <source>
        <dbReference type="ARBA" id="ARBA00022737"/>
    </source>
</evidence>
<accession>A0A0G4HSF3</accession>
<dbReference type="PROSITE" id="PS51352">
    <property type="entry name" value="THIOREDOXIN_2"/>
    <property type="match status" value="1"/>
</dbReference>
<dbReference type="PhylomeDB" id="A0A0G4HSF3"/>
<feature type="signal peptide" evidence="10">
    <location>
        <begin position="1"/>
        <end position="23"/>
    </location>
</feature>
<evidence type="ECO:0000256" key="3">
    <source>
        <dbReference type="ARBA" id="ARBA00012723"/>
    </source>
</evidence>
<keyword evidence="4 10" id="KW-0732">Signal</keyword>
<dbReference type="SUPFAM" id="SSF52833">
    <property type="entry name" value="Thioredoxin-like"/>
    <property type="match status" value="1"/>
</dbReference>
<dbReference type="NCBIfam" id="TIGR01126">
    <property type="entry name" value="pdi_dom"/>
    <property type="match status" value="1"/>
</dbReference>
<evidence type="ECO:0000256" key="10">
    <source>
        <dbReference type="SAM" id="SignalP"/>
    </source>
</evidence>
<proteinExistence type="inferred from homology"/>
<dbReference type="InterPro" id="IPR013766">
    <property type="entry name" value="Thioredoxin_domain"/>
</dbReference>
<dbReference type="FunFam" id="3.40.30.10:FF:000032">
    <property type="entry name" value="Protein disulfide-isomerase A6 homolog"/>
    <property type="match status" value="1"/>
</dbReference>
<dbReference type="InterPro" id="IPR036249">
    <property type="entry name" value="Thioredoxin-like_sf"/>
</dbReference>
<comment type="similarity">
    <text evidence="2 9">Belongs to the protein disulfide isomerase family.</text>
</comment>
<dbReference type="InterPro" id="IPR051063">
    <property type="entry name" value="PDI"/>
</dbReference>
<keyword evidence="8" id="KW-0676">Redox-active center</keyword>
<dbReference type="InterPro" id="IPR017937">
    <property type="entry name" value="Thioredoxin_CS"/>
</dbReference>
<evidence type="ECO:0000256" key="1">
    <source>
        <dbReference type="ARBA" id="ARBA00001182"/>
    </source>
</evidence>
<dbReference type="GO" id="GO:0006457">
    <property type="term" value="P:protein folding"/>
    <property type="evidence" value="ECO:0007669"/>
    <property type="project" value="TreeGrafter"/>
</dbReference>
<keyword evidence="5" id="KW-0677">Repeat</keyword>
<evidence type="ECO:0000313" key="12">
    <source>
        <dbReference type="EMBL" id="CEM47324.1"/>
    </source>
</evidence>
<protein>
    <recommendedName>
        <fullName evidence="3">protein disulfide-isomerase</fullName>
        <ecNumber evidence="3">5.3.4.1</ecNumber>
    </recommendedName>
</protein>
<evidence type="ECO:0000256" key="6">
    <source>
        <dbReference type="ARBA" id="ARBA00023157"/>
    </source>
</evidence>
<dbReference type="InterPro" id="IPR005788">
    <property type="entry name" value="PDI_thioredoxin-like_dom"/>
</dbReference>
<dbReference type="PANTHER" id="PTHR45672:SF11">
    <property type="entry name" value="PROTEIN DISULFIDE-ISOMERASE C17H9.14C"/>
    <property type="match status" value="1"/>
</dbReference>
<feature type="domain" description="Thioredoxin" evidence="11">
    <location>
        <begin position="15"/>
        <end position="132"/>
    </location>
</feature>
<dbReference type="GO" id="GO:0003756">
    <property type="term" value="F:protein disulfide isomerase activity"/>
    <property type="evidence" value="ECO:0007669"/>
    <property type="project" value="UniProtKB-EC"/>
</dbReference>
<evidence type="ECO:0000256" key="2">
    <source>
        <dbReference type="ARBA" id="ARBA00006347"/>
    </source>
</evidence>
<dbReference type="EC" id="5.3.4.1" evidence="3"/>
<dbReference type="Pfam" id="PF00085">
    <property type="entry name" value="Thioredoxin"/>
    <property type="match status" value="1"/>
</dbReference>
<comment type="catalytic activity">
    <reaction evidence="1">
        <text>Catalyzes the rearrangement of -S-S- bonds in proteins.</text>
        <dbReference type="EC" id="5.3.4.1"/>
    </reaction>
</comment>
<name>A0A0G4HSF3_9ALVE</name>
<evidence type="ECO:0000259" key="11">
    <source>
        <dbReference type="PROSITE" id="PS51352"/>
    </source>
</evidence>
<evidence type="ECO:0000256" key="7">
    <source>
        <dbReference type="ARBA" id="ARBA00023235"/>
    </source>
</evidence>
<gene>
    <name evidence="12" type="ORF">Cvel_8285</name>
</gene>
<feature type="chain" id="PRO_5005192159" description="protein disulfide-isomerase" evidence="10">
    <location>
        <begin position="24"/>
        <end position="269"/>
    </location>
</feature>